<comment type="similarity">
    <text evidence="1">Belongs to the UPF0587 family.</text>
</comment>
<dbReference type="PANTHER" id="PTHR12857:SF0">
    <property type="entry name" value="CXXC MOTIF CONTAINING ZINC BINDING PROTEIN"/>
    <property type="match status" value="1"/>
</dbReference>
<dbReference type="EMBL" id="AP019297">
    <property type="protein sequence ID" value="BBG95109.1"/>
    <property type="molecule type" value="Genomic_DNA"/>
</dbReference>
<dbReference type="Pfam" id="PF05907">
    <property type="entry name" value="CXXC_Zn-b_euk"/>
    <property type="match status" value="1"/>
</dbReference>
<name>A0A4Y1QTI2_PRUDU</name>
<accession>A0A4Y1QTI2</accession>
<dbReference type="PANTHER" id="PTHR12857">
    <property type="entry name" value="CXXC MOTIF CONTAINING ZINC BINDING PROTEIN"/>
    <property type="match status" value="1"/>
</dbReference>
<dbReference type="AlphaFoldDB" id="A0A4Y1QTI2"/>
<dbReference type="InterPro" id="IPR008584">
    <property type="entry name" value="CXXC_Zn-binding_euk"/>
</dbReference>
<keyword evidence="3" id="KW-0862">Zinc</keyword>
<dbReference type="SUPFAM" id="SSF141678">
    <property type="entry name" value="MAL13P1.257-like"/>
    <property type="match status" value="1"/>
</dbReference>
<evidence type="ECO:0000256" key="1">
    <source>
        <dbReference type="ARBA" id="ARBA00007818"/>
    </source>
</evidence>
<evidence type="ECO:0000256" key="2">
    <source>
        <dbReference type="ARBA" id="ARBA00022723"/>
    </source>
</evidence>
<protein>
    <submittedName>
        <fullName evidence="4">Uncharacterized protein</fullName>
    </submittedName>
</protein>
<dbReference type="GO" id="GO:0008270">
    <property type="term" value="F:zinc ion binding"/>
    <property type="evidence" value="ECO:0007669"/>
    <property type="project" value="TreeGrafter"/>
</dbReference>
<evidence type="ECO:0000256" key="3">
    <source>
        <dbReference type="ARBA" id="ARBA00022833"/>
    </source>
</evidence>
<gene>
    <name evidence="4" type="ORF">Prudu_003572</name>
</gene>
<evidence type="ECO:0000313" key="4">
    <source>
        <dbReference type="EMBL" id="BBG95109.1"/>
    </source>
</evidence>
<proteinExistence type="inferred from homology"/>
<reference evidence="4" key="1">
    <citation type="journal article" date="2019" name="Science">
        <title>Mutation of a bHLH transcription factor allowed almond domestication.</title>
        <authorList>
            <person name="Sanchez-Perez R."/>
            <person name="Pavan S."/>
            <person name="Mazzeo R."/>
            <person name="Moldovan C."/>
            <person name="Aiese Cigliano R."/>
            <person name="Del Cueto J."/>
            <person name="Ricciardi F."/>
            <person name="Lotti C."/>
            <person name="Ricciardi L."/>
            <person name="Dicenta F."/>
            <person name="Lopez-Marques R.L."/>
            <person name="Lindberg Moller B."/>
        </authorList>
    </citation>
    <scope>NUCLEOTIDE SEQUENCE</scope>
</reference>
<keyword evidence="2" id="KW-0479">Metal-binding</keyword>
<sequence length="180" mass="20310">MVKFLLQIAADLENLTNLQPQEGCNDPNFSYLFKLKCERCGELSQRETCVSLNETVPLPSGKATVNLVQKCKFCGRDGTLTMMPGHGKPLTQQMCEERKFSPLMMFECRGYEPVDYVFAGGWKVESVEGTKFDHVDLSGGDFVEYDEKGECPVMVSNLRASFVDRHSQQRRLYDSTPLSS</sequence>
<organism evidence="4">
    <name type="scientific">Prunus dulcis</name>
    <name type="common">Almond</name>
    <name type="synonym">Amygdalus dulcis</name>
    <dbReference type="NCBI Taxonomy" id="3755"/>
    <lineage>
        <taxon>Eukaryota</taxon>
        <taxon>Viridiplantae</taxon>
        <taxon>Streptophyta</taxon>
        <taxon>Embryophyta</taxon>
        <taxon>Tracheophyta</taxon>
        <taxon>Spermatophyta</taxon>
        <taxon>Magnoliopsida</taxon>
        <taxon>eudicotyledons</taxon>
        <taxon>Gunneridae</taxon>
        <taxon>Pentapetalae</taxon>
        <taxon>rosids</taxon>
        <taxon>fabids</taxon>
        <taxon>Rosales</taxon>
        <taxon>Rosaceae</taxon>
        <taxon>Amygdaloideae</taxon>
        <taxon>Amygdaleae</taxon>
        <taxon>Prunus</taxon>
    </lineage>
</organism>